<dbReference type="InterPro" id="IPR036950">
    <property type="entry name" value="PBP_transglycosylase"/>
</dbReference>
<accession>A0ABT5ZP30</accession>
<keyword evidence="1" id="KW-0808">Transferase</keyword>
<dbReference type="EMBL" id="JARJBC010000013">
    <property type="protein sequence ID" value="MDF3291568.1"/>
    <property type="molecule type" value="Genomic_DNA"/>
</dbReference>
<keyword evidence="2" id="KW-1133">Transmembrane helix</keyword>
<protein>
    <submittedName>
        <fullName evidence="4">Transglycosylase domain-containing protein</fullName>
    </submittedName>
</protein>
<evidence type="ECO:0000259" key="3">
    <source>
        <dbReference type="Pfam" id="PF00912"/>
    </source>
</evidence>
<reference evidence="4 5" key="1">
    <citation type="submission" date="2023-03" db="EMBL/GenBank/DDBJ databases">
        <title>Draft genome sequence of Streptomyces sp. RB6PN23 isolated from peat swamp forest in Thailand.</title>
        <authorList>
            <person name="Klaysubun C."/>
            <person name="Duangmal K."/>
        </authorList>
    </citation>
    <scope>NUCLEOTIDE SEQUENCE [LARGE SCALE GENOMIC DNA]</scope>
    <source>
        <strain evidence="4 5">RB6PN23</strain>
    </source>
</reference>
<evidence type="ECO:0000256" key="2">
    <source>
        <dbReference type="SAM" id="Phobius"/>
    </source>
</evidence>
<dbReference type="InterPro" id="IPR050396">
    <property type="entry name" value="Glycosyltr_51/Transpeptidase"/>
</dbReference>
<proteinExistence type="predicted"/>
<name>A0ABT5ZP30_9ACTN</name>
<dbReference type="PANTHER" id="PTHR32282:SF33">
    <property type="entry name" value="PEPTIDOGLYCAN GLYCOSYLTRANSFERASE"/>
    <property type="match status" value="1"/>
</dbReference>
<dbReference type="InterPro" id="IPR001264">
    <property type="entry name" value="Glyco_trans_51"/>
</dbReference>
<dbReference type="Proteomes" id="UP001216579">
    <property type="component" value="Unassembled WGS sequence"/>
</dbReference>
<dbReference type="PANTHER" id="PTHR32282">
    <property type="entry name" value="BINDING PROTEIN TRANSPEPTIDASE, PUTATIVE-RELATED"/>
    <property type="match status" value="1"/>
</dbReference>
<feature type="transmembrane region" description="Helical" evidence="2">
    <location>
        <begin position="67"/>
        <end position="88"/>
    </location>
</feature>
<dbReference type="Pfam" id="PF00912">
    <property type="entry name" value="Transgly"/>
    <property type="match status" value="1"/>
</dbReference>
<dbReference type="InterPro" id="IPR023346">
    <property type="entry name" value="Lysozyme-like_dom_sf"/>
</dbReference>
<dbReference type="Gene3D" id="1.10.3810.10">
    <property type="entry name" value="Biosynthetic peptidoglycan transglycosylase-like"/>
    <property type="match status" value="1"/>
</dbReference>
<keyword evidence="2" id="KW-0812">Transmembrane</keyword>
<evidence type="ECO:0000256" key="1">
    <source>
        <dbReference type="ARBA" id="ARBA00022679"/>
    </source>
</evidence>
<dbReference type="RefSeq" id="WP_276094748.1">
    <property type="nucleotide sequence ID" value="NZ_JARJBC010000013.1"/>
</dbReference>
<evidence type="ECO:0000313" key="5">
    <source>
        <dbReference type="Proteomes" id="UP001216579"/>
    </source>
</evidence>
<keyword evidence="5" id="KW-1185">Reference proteome</keyword>
<feature type="domain" description="Glycosyl transferase family 51" evidence="3">
    <location>
        <begin position="103"/>
        <end position="269"/>
    </location>
</feature>
<keyword evidence="2" id="KW-0472">Membrane</keyword>
<gene>
    <name evidence="4" type="ORF">P3G67_20520</name>
</gene>
<evidence type="ECO:0000313" key="4">
    <source>
        <dbReference type="EMBL" id="MDF3291568.1"/>
    </source>
</evidence>
<sequence>MISASAGTMMAAIAIGAARPLLGMTPSPMATVAGCAIAGLVTFLAAEGWARSRRSVPPGLLVRARRATVVVVSVAAVVAVLGGILYVATPGVGDAGKRVRAQAAAHHVNVPHSPIPHKIAAALVSTEDSRFFTNPGVDLPSVARATYGALRGGRNLGGSTLEQQLVKQLYTAGHDGHLDQVEQVVLAVKLDHHWSKPKMLRMYLATVYFGHGYWGLDAAARGYFHTSPEHLDWPQAALLVGLVQAPSADDPLQHPQHATARRAEVLHRLAVTKILTSAQARHYANSPLELAS</sequence>
<organism evidence="4 5">
    <name type="scientific">Streptomyces silvisoli</name>
    <dbReference type="NCBI Taxonomy" id="3034235"/>
    <lineage>
        <taxon>Bacteria</taxon>
        <taxon>Bacillati</taxon>
        <taxon>Actinomycetota</taxon>
        <taxon>Actinomycetes</taxon>
        <taxon>Kitasatosporales</taxon>
        <taxon>Streptomycetaceae</taxon>
        <taxon>Streptomyces</taxon>
    </lineage>
</organism>
<feature type="transmembrane region" description="Helical" evidence="2">
    <location>
        <begin position="28"/>
        <end position="46"/>
    </location>
</feature>
<dbReference type="SUPFAM" id="SSF53955">
    <property type="entry name" value="Lysozyme-like"/>
    <property type="match status" value="1"/>
</dbReference>
<comment type="caution">
    <text evidence="4">The sequence shown here is derived from an EMBL/GenBank/DDBJ whole genome shotgun (WGS) entry which is preliminary data.</text>
</comment>